<dbReference type="GeneID" id="14914819"/>
<dbReference type="EMBL" id="KB008064">
    <property type="protein sequence ID" value="ELR14244.1"/>
    <property type="molecule type" value="Genomic_DNA"/>
</dbReference>
<dbReference type="InterPro" id="IPR042208">
    <property type="entry name" value="D-ser_dehydrat-like_sf"/>
</dbReference>
<dbReference type="PANTHER" id="PTHR28004:SF2">
    <property type="entry name" value="D-SERINE DEHYDRATASE"/>
    <property type="match status" value="1"/>
</dbReference>
<dbReference type="InterPro" id="IPR051466">
    <property type="entry name" value="D-amino_acid_metab_enzyme"/>
</dbReference>
<dbReference type="InterPro" id="IPR026956">
    <property type="entry name" value="D-ser_dehydrat-like_dom"/>
</dbReference>
<dbReference type="SMART" id="SM01119">
    <property type="entry name" value="D-ser_dehydrat"/>
    <property type="match status" value="1"/>
</dbReference>
<name>L8GN36_ACACF</name>
<dbReference type="STRING" id="1257118.L8GN36"/>
<keyword evidence="3" id="KW-1185">Reference proteome</keyword>
<protein>
    <submittedName>
        <fullName evidence="2">Alanine racemaselike protein</fullName>
    </submittedName>
</protein>
<dbReference type="OMA" id="TTNMYDH"/>
<dbReference type="Proteomes" id="UP000011083">
    <property type="component" value="Unassembled WGS sequence"/>
</dbReference>
<dbReference type="KEGG" id="acan:ACA1_082170"/>
<dbReference type="OrthoDB" id="20198at2759"/>
<reference evidence="2 3" key="1">
    <citation type="journal article" date="2013" name="Genome Biol.">
        <title>Genome of Acanthamoeba castellanii highlights extensive lateral gene transfer and early evolution of tyrosine kinase signaling.</title>
        <authorList>
            <person name="Clarke M."/>
            <person name="Lohan A.J."/>
            <person name="Liu B."/>
            <person name="Lagkouvardos I."/>
            <person name="Roy S."/>
            <person name="Zafar N."/>
            <person name="Bertelli C."/>
            <person name="Schilde C."/>
            <person name="Kianianmomeni A."/>
            <person name="Burglin T.R."/>
            <person name="Frech C."/>
            <person name="Turcotte B."/>
            <person name="Kopec K.O."/>
            <person name="Synnott J.M."/>
            <person name="Choo C."/>
            <person name="Paponov I."/>
            <person name="Finkler A."/>
            <person name="Soon Heng Tan C."/>
            <person name="Hutchins A.P."/>
            <person name="Weinmeier T."/>
            <person name="Rattei T."/>
            <person name="Chu J.S."/>
            <person name="Gimenez G."/>
            <person name="Irimia M."/>
            <person name="Rigden D.J."/>
            <person name="Fitzpatrick D.A."/>
            <person name="Lorenzo-Morales J."/>
            <person name="Bateman A."/>
            <person name="Chiu C.H."/>
            <person name="Tang P."/>
            <person name="Hegemann P."/>
            <person name="Fromm H."/>
            <person name="Raoult D."/>
            <person name="Greub G."/>
            <person name="Miranda-Saavedra D."/>
            <person name="Chen N."/>
            <person name="Nash P."/>
            <person name="Ginger M.L."/>
            <person name="Horn M."/>
            <person name="Schaap P."/>
            <person name="Caler L."/>
            <person name="Loftus B."/>
        </authorList>
    </citation>
    <scope>NUCLEOTIDE SEQUENCE [LARGE SCALE GENOMIC DNA]</scope>
    <source>
        <strain evidence="2 3">Neff</strain>
    </source>
</reference>
<dbReference type="Gene3D" id="2.40.37.20">
    <property type="entry name" value="D-serine dehydratase-like domain"/>
    <property type="match status" value="1"/>
</dbReference>
<dbReference type="PANTHER" id="PTHR28004">
    <property type="entry name" value="ZGC:162816-RELATED"/>
    <property type="match status" value="1"/>
</dbReference>
<feature type="domain" description="D-serine dehydratase-like" evidence="1">
    <location>
        <begin position="239"/>
        <end position="334"/>
    </location>
</feature>
<dbReference type="VEuPathDB" id="AmoebaDB:ACA1_082170"/>
<evidence type="ECO:0000259" key="1">
    <source>
        <dbReference type="SMART" id="SM01119"/>
    </source>
</evidence>
<evidence type="ECO:0000313" key="2">
    <source>
        <dbReference type="EMBL" id="ELR14244.1"/>
    </source>
</evidence>
<dbReference type="InterPro" id="IPR029066">
    <property type="entry name" value="PLP-binding_barrel"/>
</dbReference>
<evidence type="ECO:0000313" key="3">
    <source>
        <dbReference type="Proteomes" id="UP000011083"/>
    </source>
</evidence>
<dbReference type="RefSeq" id="XP_004336257.1">
    <property type="nucleotide sequence ID" value="XM_004336209.1"/>
</dbReference>
<dbReference type="GO" id="GO:0008721">
    <property type="term" value="F:D-serine ammonia-lyase activity"/>
    <property type="evidence" value="ECO:0007669"/>
    <property type="project" value="TreeGrafter"/>
</dbReference>
<accession>L8GN36</accession>
<dbReference type="AlphaFoldDB" id="L8GN36"/>
<gene>
    <name evidence="2" type="ORF">ACA1_082170</name>
</gene>
<dbReference type="Pfam" id="PF14031">
    <property type="entry name" value="D-ser_dehydrat"/>
    <property type="match status" value="1"/>
</dbReference>
<dbReference type="Gene3D" id="3.20.20.10">
    <property type="entry name" value="Alanine racemase"/>
    <property type="match status" value="1"/>
</dbReference>
<dbReference type="SUPFAM" id="SSF51419">
    <property type="entry name" value="PLP-binding barrel"/>
    <property type="match status" value="1"/>
</dbReference>
<organism evidence="2 3">
    <name type="scientific">Acanthamoeba castellanii (strain ATCC 30010 / Neff)</name>
    <dbReference type="NCBI Taxonomy" id="1257118"/>
    <lineage>
        <taxon>Eukaryota</taxon>
        <taxon>Amoebozoa</taxon>
        <taxon>Discosea</taxon>
        <taxon>Longamoebia</taxon>
        <taxon>Centramoebida</taxon>
        <taxon>Acanthamoebidae</taxon>
        <taxon>Acanthamoeba</taxon>
    </lineage>
</organism>
<proteinExistence type="predicted"/>
<sequence>MEEGEASGFCFQKVSEMEPLIRFFEEDSADSGKLLDLLVTNEVVERSKLRRLCELASHPSVKRVGVAVDDAGVLQVLMDEARAASGGSSAASRVGVVIEIDVGQQRCGIDIASQQGEETFVALARRLIAAHRDPSGHVSFIGLQAYHGGNQHVRAAADRERTVQHVAALARKALDLLRANDCLPEGEFLVSGGGTGSFPYEIASGVYNEIQPGSYALMDRDYCLNKNAEDRTESPFKNSMFILSTVISTASAGRGWVTLDAGLKAYAVDSGLPVVWQNDELDCEQAGDEHTKLIPRTPGNLAALAHFKVGDRVWLVPGHCDPTSNLYDWMVAVQEDKVTDVWAVSARGPGM</sequence>
<dbReference type="GO" id="GO:0036088">
    <property type="term" value="P:D-serine catabolic process"/>
    <property type="evidence" value="ECO:0007669"/>
    <property type="project" value="TreeGrafter"/>
</dbReference>